<dbReference type="InterPro" id="IPR050714">
    <property type="entry name" value="Cobalamin_biosynth_MTase"/>
</dbReference>
<dbReference type="Gene3D" id="3.40.1010.10">
    <property type="entry name" value="Cobalt-precorrin-4 Transmethylase, Domain 1"/>
    <property type="match status" value="1"/>
</dbReference>
<dbReference type="InterPro" id="IPR000878">
    <property type="entry name" value="4pyrrol_Mease"/>
</dbReference>
<dbReference type="Proteomes" id="UP000216308">
    <property type="component" value="Unassembled WGS sequence"/>
</dbReference>
<dbReference type="EMBL" id="NHPJ01000024">
    <property type="protein sequence ID" value="OYR58700.1"/>
    <property type="molecule type" value="Genomic_DNA"/>
</dbReference>
<evidence type="ECO:0000256" key="3">
    <source>
        <dbReference type="ARBA" id="ARBA00022603"/>
    </source>
</evidence>
<organism evidence="8 9">
    <name type="scientific">Halorubrum halodurans</name>
    <dbReference type="NCBI Taxonomy" id="1383851"/>
    <lineage>
        <taxon>Archaea</taxon>
        <taxon>Methanobacteriati</taxon>
        <taxon>Methanobacteriota</taxon>
        <taxon>Stenosarchaea group</taxon>
        <taxon>Halobacteria</taxon>
        <taxon>Halobacteriales</taxon>
        <taxon>Haloferacaceae</taxon>
        <taxon>Halorubrum</taxon>
    </lineage>
</organism>
<evidence type="ECO:0000313" key="9">
    <source>
        <dbReference type="Proteomes" id="UP000216308"/>
    </source>
</evidence>
<feature type="compositionally biased region" description="Acidic residues" evidence="6">
    <location>
        <begin position="25"/>
        <end position="36"/>
    </location>
</feature>
<dbReference type="GO" id="GO:0009236">
    <property type="term" value="P:cobalamin biosynthetic process"/>
    <property type="evidence" value="ECO:0007669"/>
    <property type="project" value="UniProtKB-UniPathway"/>
</dbReference>
<evidence type="ECO:0000259" key="7">
    <source>
        <dbReference type="Pfam" id="PF00590"/>
    </source>
</evidence>
<keyword evidence="4 8" id="KW-0808">Transferase</keyword>
<keyword evidence="3 8" id="KW-0489">Methyltransferase</keyword>
<keyword evidence="2" id="KW-0169">Cobalamin biosynthesis</keyword>
<proteinExistence type="predicted"/>
<dbReference type="NCBIfam" id="NF004457">
    <property type="entry name" value="PRK05787.1-5"/>
    <property type="match status" value="1"/>
</dbReference>
<dbReference type="UniPathway" id="UPA00148"/>
<evidence type="ECO:0000256" key="5">
    <source>
        <dbReference type="ARBA" id="ARBA00022691"/>
    </source>
</evidence>
<reference evidence="8 9" key="1">
    <citation type="journal article" date="2014" name="Front. Microbiol.">
        <title>Population and genomic analysis of the genus Halorubrum.</title>
        <authorList>
            <person name="Fullmer M.S."/>
            <person name="Soucy S.M."/>
            <person name="Swithers K.S."/>
            <person name="Makkay A.M."/>
            <person name="Wheeler R."/>
            <person name="Ventosa A."/>
            <person name="Gogarten J.P."/>
            <person name="Papke R.T."/>
        </authorList>
    </citation>
    <scope>NUCLEOTIDE SEQUENCE [LARGE SCALE GENOMIC DNA]</scope>
    <source>
        <strain evidence="8 9">Cb34</strain>
    </source>
</reference>
<protein>
    <submittedName>
        <fullName evidence="8">Precorrin-6y C5,15-methyltransferase (Decarboxylating) subunit CbiE</fullName>
    </submittedName>
</protein>
<keyword evidence="9" id="KW-1185">Reference proteome</keyword>
<evidence type="ECO:0000256" key="4">
    <source>
        <dbReference type="ARBA" id="ARBA00022679"/>
    </source>
</evidence>
<sequence length="302" mass="31496">MNDGSDAGDRGASNDGHDPNAADPVDAEALDEPTESDEARRSEDASDLAAGLGPSAYASSTPEGGSPDGSAGDAVRAVGIGPGDSAFLVPRAERAIRAADVVVGFETVVDLVRDRTDAELLSCGYRDEGETLATFADRVADGERGVAVLMGDPNHSGYQFLGRVERAVDEATDGGLGVRVVPGVSSLQVAASRCRTPMEDATFVTLHKRGDLAADLDRLRRDVGDRHLLVLPRPFDWMPGDVAADLLTHGGRADATALVCERLTHDDEAITRTTLGGLAEHAGGDGPDDSPFSDLSVLVVRR</sequence>
<dbReference type="RefSeq" id="WP_094529750.1">
    <property type="nucleotide sequence ID" value="NZ_NHPJ01000024.1"/>
</dbReference>
<comment type="caution">
    <text evidence="8">The sequence shown here is derived from an EMBL/GenBank/DDBJ whole genome shotgun (WGS) entry which is preliminary data.</text>
</comment>
<accession>A0A256IQ44</accession>
<dbReference type="InterPro" id="IPR012818">
    <property type="entry name" value="CbiE"/>
</dbReference>
<dbReference type="PANTHER" id="PTHR43182:SF1">
    <property type="entry name" value="COBALT-PRECORRIN-7 C(5)-METHYLTRANSFERASE"/>
    <property type="match status" value="1"/>
</dbReference>
<dbReference type="InterPro" id="IPR014776">
    <property type="entry name" value="4pyrrole_Mease_sub2"/>
</dbReference>
<evidence type="ECO:0000256" key="6">
    <source>
        <dbReference type="SAM" id="MobiDB-lite"/>
    </source>
</evidence>
<keyword evidence="5" id="KW-0949">S-adenosyl-L-methionine</keyword>
<dbReference type="CDD" id="cd11644">
    <property type="entry name" value="Precorrin-6Y-MT"/>
    <property type="match status" value="1"/>
</dbReference>
<evidence type="ECO:0000313" key="8">
    <source>
        <dbReference type="EMBL" id="OYR58700.1"/>
    </source>
</evidence>
<dbReference type="InterPro" id="IPR014777">
    <property type="entry name" value="4pyrrole_Mease_sub1"/>
</dbReference>
<dbReference type="InterPro" id="IPR035996">
    <property type="entry name" value="4pyrrol_Methylase_sf"/>
</dbReference>
<dbReference type="SUPFAM" id="SSF53790">
    <property type="entry name" value="Tetrapyrrole methylase"/>
    <property type="match status" value="1"/>
</dbReference>
<comment type="pathway">
    <text evidence="1">Cofactor biosynthesis; adenosylcobalamin biosynthesis.</text>
</comment>
<dbReference type="PANTHER" id="PTHR43182">
    <property type="entry name" value="COBALT-PRECORRIN-6B C(15)-METHYLTRANSFERASE (DECARBOXYLATING)"/>
    <property type="match status" value="1"/>
</dbReference>
<evidence type="ECO:0000256" key="1">
    <source>
        <dbReference type="ARBA" id="ARBA00004953"/>
    </source>
</evidence>
<evidence type="ECO:0000256" key="2">
    <source>
        <dbReference type="ARBA" id="ARBA00022573"/>
    </source>
</evidence>
<gene>
    <name evidence="8" type="ORF">DJ70_02275</name>
</gene>
<feature type="domain" description="Tetrapyrrole methylase" evidence="7">
    <location>
        <begin position="77"/>
        <end position="278"/>
    </location>
</feature>
<feature type="region of interest" description="Disordered" evidence="6">
    <location>
        <begin position="1"/>
        <end position="77"/>
    </location>
</feature>
<dbReference type="GO" id="GO:0032259">
    <property type="term" value="P:methylation"/>
    <property type="evidence" value="ECO:0007669"/>
    <property type="project" value="UniProtKB-KW"/>
</dbReference>
<dbReference type="OrthoDB" id="42238at2157"/>
<dbReference type="Gene3D" id="3.30.950.10">
    <property type="entry name" value="Methyltransferase, Cobalt-precorrin-4 Transmethylase, Domain 2"/>
    <property type="match status" value="1"/>
</dbReference>
<dbReference type="Pfam" id="PF00590">
    <property type="entry name" value="TP_methylase"/>
    <property type="match status" value="1"/>
</dbReference>
<dbReference type="NCBIfam" id="TIGR02467">
    <property type="entry name" value="CbiE"/>
    <property type="match status" value="1"/>
</dbReference>
<dbReference type="AlphaFoldDB" id="A0A256IQ44"/>
<dbReference type="GO" id="GO:0008276">
    <property type="term" value="F:protein methyltransferase activity"/>
    <property type="evidence" value="ECO:0007669"/>
    <property type="project" value="InterPro"/>
</dbReference>
<name>A0A256IQ44_9EURY</name>